<sequence>MAAATESARIHPIETSESSMGARTIPIIAPTIQMSTPSPGEPMEITTPTGSSAPASATKSPDRDVKINGATNDRLQPPAPQHEQPSHDNTMPAPAVTTPAVHQPKVQTAFIHKLWSDVFAHGTPDSTMWEFKHGNGNFKRGDMIGLREIRRRASRHALVHREYNNPRAPPSQPGTPSEPVPPTHEVSNPKLSSIEHTLYDLSARLQRHEENAQFMQVKHEVMMDTVARLLQYNQDLSRAVLALTPGPDNPIYRDVSVLQSDVQRQMDVFRTLEQPQEPVFASTRPYFANVENAPVSPRQLPQDDPRRSNLAVPQPRQSNYYRPSVPSNLSISTRRPYGSIGGNSTQSSPSSIRVQPPPPPPPGPHPLANVELPPGSLARRHTSADIRAHGWQPNPPPFASGPPSSQWPSSPSRLAPGDDQRIRDSFSHYSLQPASQPHSRPATPPLPHLSNGGPPPAVDTFGSWSWNSANRSDNRNLMVKDHSAPPTRRGSMAHILNPTDTAERADEDGQDPRGDDDRKRKRLQ</sequence>
<reference evidence="3" key="1">
    <citation type="journal article" date="2015" name="Genome Announc.">
        <title>Draft genome sequence of the cellulolytic fungus Chaetomium globosum.</title>
        <authorList>
            <person name="Cuomo C.A."/>
            <person name="Untereiner W.A."/>
            <person name="Ma L.-J."/>
            <person name="Grabherr M."/>
            <person name="Birren B.W."/>
        </authorList>
    </citation>
    <scope>NUCLEOTIDE SEQUENCE [LARGE SCALE GENOMIC DNA]</scope>
    <source>
        <strain evidence="3">ATCC 6205 / CBS 148.51 / DSM 1962 / NBRC 6347 / NRRL 1970</strain>
    </source>
</reference>
<evidence type="ECO:0008006" key="4">
    <source>
        <dbReference type="Google" id="ProtNLM"/>
    </source>
</evidence>
<feature type="compositionally biased region" description="Polar residues" evidence="1">
    <location>
        <begin position="342"/>
        <end position="353"/>
    </location>
</feature>
<feature type="region of interest" description="Disordered" evidence="1">
    <location>
        <begin position="1"/>
        <end position="97"/>
    </location>
</feature>
<name>Q2GW17_CHAGB</name>
<feature type="compositionally biased region" description="Polar residues" evidence="1">
    <location>
        <begin position="46"/>
        <end position="59"/>
    </location>
</feature>
<dbReference type="AlphaFoldDB" id="Q2GW17"/>
<dbReference type="EMBL" id="CH408033">
    <property type="protein sequence ID" value="EAQ86584.1"/>
    <property type="molecule type" value="Genomic_DNA"/>
</dbReference>
<feature type="compositionally biased region" description="Polar residues" evidence="1">
    <location>
        <begin position="427"/>
        <end position="438"/>
    </location>
</feature>
<feature type="compositionally biased region" description="Pro residues" evidence="1">
    <location>
        <begin position="442"/>
        <end position="457"/>
    </location>
</feature>
<feature type="compositionally biased region" description="Basic and acidic residues" evidence="1">
    <location>
        <begin position="472"/>
        <end position="483"/>
    </location>
</feature>
<feature type="region of interest" description="Disordered" evidence="1">
    <location>
        <begin position="161"/>
        <end position="188"/>
    </location>
</feature>
<feature type="compositionally biased region" description="Basic and acidic residues" evidence="1">
    <location>
        <begin position="416"/>
        <end position="426"/>
    </location>
</feature>
<feature type="compositionally biased region" description="Low complexity" evidence="1">
    <location>
        <begin position="401"/>
        <end position="412"/>
    </location>
</feature>
<dbReference type="STRING" id="306901.Q2GW17"/>
<dbReference type="eggNOG" id="KOG0627">
    <property type="taxonomic scope" value="Eukaryota"/>
</dbReference>
<feature type="compositionally biased region" description="Pro residues" evidence="1">
    <location>
        <begin position="167"/>
        <end position="182"/>
    </location>
</feature>
<organism evidence="2 3">
    <name type="scientific">Chaetomium globosum (strain ATCC 6205 / CBS 148.51 / DSM 1962 / NBRC 6347 / NRRL 1970)</name>
    <name type="common">Soil fungus</name>
    <dbReference type="NCBI Taxonomy" id="306901"/>
    <lineage>
        <taxon>Eukaryota</taxon>
        <taxon>Fungi</taxon>
        <taxon>Dikarya</taxon>
        <taxon>Ascomycota</taxon>
        <taxon>Pezizomycotina</taxon>
        <taxon>Sordariomycetes</taxon>
        <taxon>Sordariomycetidae</taxon>
        <taxon>Sordariales</taxon>
        <taxon>Chaetomiaceae</taxon>
        <taxon>Chaetomium</taxon>
    </lineage>
</organism>
<feature type="compositionally biased region" description="Polar residues" evidence="1">
    <location>
        <begin position="315"/>
        <end position="333"/>
    </location>
</feature>
<dbReference type="InParanoid" id="Q2GW17"/>
<dbReference type="GeneID" id="4393164"/>
<feature type="region of interest" description="Disordered" evidence="1">
    <location>
        <begin position="387"/>
        <end position="524"/>
    </location>
</feature>
<accession>Q2GW17</accession>
<keyword evidence="3" id="KW-1185">Reference proteome</keyword>
<protein>
    <recommendedName>
        <fullName evidence="4">HSF-type DNA-binding domain-containing protein</fullName>
    </recommendedName>
</protein>
<dbReference type="OrthoDB" id="60033at2759"/>
<dbReference type="VEuPathDB" id="FungiDB:CHGG_07837"/>
<feature type="region of interest" description="Disordered" evidence="1">
    <location>
        <begin position="294"/>
        <end position="375"/>
    </location>
</feature>
<dbReference type="OMA" id="SALWEFK"/>
<feature type="compositionally biased region" description="Polar residues" evidence="1">
    <location>
        <begin position="462"/>
        <end position="471"/>
    </location>
</feature>
<evidence type="ECO:0000313" key="3">
    <source>
        <dbReference type="Proteomes" id="UP000001056"/>
    </source>
</evidence>
<evidence type="ECO:0000256" key="1">
    <source>
        <dbReference type="SAM" id="MobiDB-lite"/>
    </source>
</evidence>
<proteinExistence type="predicted"/>
<dbReference type="HOGENOM" id="CLU_031225_0_0_1"/>
<dbReference type="RefSeq" id="XP_001225493.1">
    <property type="nucleotide sequence ID" value="XM_001225492.1"/>
</dbReference>
<feature type="compositionally biased region" description="Pro residues" evidence="1">
    <location>
        <begin position="355"/>
        <end position="365"/>
    </location>
</feature>
<dbReference type="Proteomes" id="UP000001056">
    <property type="component" value="Unassembled WGS sequence"/>
</dbReference>
<evidence type="ECO:0000313" key="2">
    <source>
        <dbReference type="EMBL" id="EAQ86584.1"/>
    </source>
</evidence>
<gene>
    <name evidence="2" type="ORF">CHGG_07837</name>
</gene>